<comment type="caution">
    <text evidence="2">The sequence shown here is derived from an EMBL/GenBank/DDBJ whole genome shotgun (WGS) entry which is preliminary data.</text>
</comment>
<accession>D5RIV7</accession>
<dbReference type="Gene3D" id="3.90.226.10">
    <property type="entry name" value="2-enoyl-CoA Hydratase, Chain A, domain 1"/>
    <property type="match status" value="1"/>
</dbReference>
<reference evidence="2 3" key="1">
    <citation type="submission" date="2010-04" db="EMBL/GenBank/DDBJ databases">
        <authorList>
            <person name="Qin X."/>
            <person name="Bachman B."/>
            <person name="Battles P."/>
            <person name="Bell A."/>
            <person name="Bess C."/>
            <person name="Bickham C."/>
            <person name="Chaboub L."/>
            <person name="Chen D."/>
            <person name="Coyle M."/>
            <person name="Deiros D.R."/>
            <person name="Dinh H."/>
            <person name="Forbes L."/>
            <person name="Fowler G."/>
            <person name="Francisco L."/>
            <person name="Fu Q."/>
            <person name="Gubbala S."/>
            <person name="Hale W."/>
            <person name="Han Y."/>
            <person name="Hemphill L."/>
            <person name="Highlander S.K."/>
            <person name="Hirani K."/>
            <person name="Hogues M."/>
            <person name="Jackson L."/>
            <person name="Jakkamsetti A."/>
            <person name="Javaid M."/>
            <person name="Jiang H."/>
            <person name="Korchina V."/>
            <person name="Kovar C."/>
            <person name="Lara F."/>
            <person name="Lee S."/>
            <person name="Mata R."/>
            <person name="Mathew T."/>
            <person name="Moen C."/>
            <person name="Morales K."/>
            <person name="Munidasa M."/>
            <person name="Nazareth L."/>
            <person name="Ngo R."/>
            <person name="Nguyen L."/>
            <person name="Okwuonu G."/>
            <person name="Ongeri F."/>
            <person name="Patil S."/>
            <person name="Petrosino J."/>
            <person name="Pham C."/>
            <person name="Pham P."/>
            <person name="Pu L.-L."/>
            <person name="Puazo M."/>
            <person name="Raj R."/>
            <person name="Reid J."/>
            <person name="Rouhana J."/>
            <person name="Saada N."/>
            <person name="Shang Y."/>
            <person name="Simmons D."/>
            <person name="Thornton R."/>
            <person name="Warren J."/>
            <person name="Weissenberger G."/>
            <person name="Zhang J."/>
            <person name="Zhang L."/>
            <person name="Zhou C."/>
            <person name="Zhu D."/>
            <person name="Muzny D."/>
            <person name="Worley K."/>
            <person name="Gibbs R."/>
        </authorList>
    </citation>
    <scope>NUCLEOTIDE SEQUENCE [LARGE SCALE GENOMIC DNA]</scope>
    <source>
        <strain evidence="2 3">ATCC 49957</strain>
    </source>
</reference>
<dbReference type="FunFam" id="3.90.226.10:FF:000066">
    <property type="entry name" value="Enoyl-CoA hydratase"/>
    <property type="match status" value="1"/>
</dbReference>
<gene>
    <name evidence="2" type="primary">menB</name>
    <name evidence="2" type="ORF">HMPREF0731_1017</name>
</gene>
<dbReference type="EMBL" id="ADVL01000169">
    <property type="protein sequence ID" value="EFH12779.1"/>
    <property type="molecule type" value="Genomic_DNA"/>
</dbReference>
<dbReference type="Pfam" id="PF00378">
    <property type="entry name" value="ECH_1"/>
    <property type="match status" value="1"/>
</dbReference>
<dbReference type="HOGENOM" id="CLU_009834_7_3_5"/>
<dbReference type="InterPro" id="IPR051683">
    <property type="entry name" value="Enoyl-CoA_Hydratase/Isomerase"/>
</dbReference>
<dbReference type="InterPro" id="IPR029045">
    <property type="entry name" value="ClpP/crotonase-like_dom_sf"/>
</dbReference>
<dbReference type="PANTHER" id="PTHR42964:SF1">
    <property type="entry name" value="POLYKETIDE BIOSYNTHESIS ENOYL-COA HYDRATASE PKSH-RELATED"/>
    <property type="match status" value="1"/>
</dbReference>
<keyword evidence="2" id="KW-0413">Isomerase</keyword>
<protein>
    <submittedName>
        <fullName evidence="2">Enoyl-CoA hydratase/isomerase family protein</fullName>
        <ecNumber evidence="2">4.1.3.36</ecNumber>
    </submittedName>
</protein>
<dbReference type="GO" id="GO:0008935">
    <property type="term" value="F:1,4-dihydroxy-2-naphthoyl-CoA synthase activity"/>
    <property type="evidence" value="ECO:0007669"/>
    <property type="project" value="UniProtKB-EC"/>
</dbReference>
<evidence type="ECO:0000313" key="3">
    <source>
        <dbReference type="Proteomes" id="UP000005324"/>
    </source>
</evidence>
<dbReference type="GO" id="GO:0008300">
    <property type="term" value="P:isoprenoid catabolic process"/>
    <property type="evidence" value="ECO:0007669"/>
    <property type="project" value="TreeGrafter"/>
</dbReference>
<evidence type="ECO:0000256" key="1">
    <source>
        <dbReference type="ARBA" id="ARBA00005254"/>
    </source>
</evidence>
<comment type="similarity">
    <text evidence="1">Belongs to the enoyl-CoA hydratase/isomerase family.</text>
</comment>
<evidence type="ECO:0000313" key="2">
    <source>
        <dbReference type="EMBL" id="EFH12779.1"/>
    </source>
</evidence>
<dbReference type="OrthoDB" id="9795613at2"/>
<sequence>MTALLERREPHGVHRLTLNRPERHNAFDDALIAELDAAFHRIGADPEVRLVVLDGNGASFSAGADLDWMRRAATQSEAENAADATAMARMLHALDRLPRPTVALVQGAAYGGGVGLAACCDIAIGAESARFCLSEVKLGLTPSTISPYVIAAIGARQARRYFLTAEVFGATRAQEIGLLHQVVPEAELQAAGAEMVATLLRNAPGAQADAKALVFLAEARAVDDAYTEETGRRIAARRASAEGREGIAAFLSRRKPAWVPEHGP</sequence>
<dbReference type="InterPro" id="IPR001753">
    <property type="entry name" value="Enoyl-CoA_hydra/iso"/>
</dbReference>
<dbReference type="PANTHER" id="PTHR42964">
    <property type="entry name" value="ENOYL-COA HYDRATASE"/>
    <property type="match status" value="1"/>
</dbReference>
<dbReference type="Gene3D" id="1.10.12.10">
    <property type="entry name" value="Lyase 2-enoyl-coa Hydratase, Chain A, domain 2"/>
    <property type="match status" value="1"/>
</dbReference>
<name>D5RIV7_9PROT</name>
<dbReference type="GO" id="GO:0016853">
    <property type="term" value="F:isomerase activity"/>
    <property type="evidence" value="ECO:0007669"/>
    <property type="project" value="UniProtKB-KW"/>
</dbReference>
<keyword evidence="2" id="KW-0456">Lyase</keyword>
<dbReference type="AlphaFoldDB" id="D5RIV7"/>
<dbReference type="SUPFAM" id="SSF52096">
    <property type="entry name" value="ClpP/crotonase"/>
    <property type="match status" value="1"/>
</dbReference>
<proteinExistence type="inferred from homology"/>
<dbReference type="InterPro" id="IPR014748">
    <property type="entry name" value="Enoyl-CoA_hydra_C"/>
</dbReference>
<dbReference type="RefSeq" id="WP_007004076.1">
    <property type="nucleotide sequence ID" value="NZ_GG770778.1"/>
</dbReference>
<dbReference type="CDD" id="cd06558">
    <property type="entry name" value="crotonase-like"/>
    <property type="match status" value="1"/>
</dbReference>
<dbReference type="Proteomes" id="UP000005324">
    <property type="component" value="Unassembled WGS sequence"/>
</dbReference>
<organism evidence="2 3">
    <name type="scientific">Pseudoroseomonas cervicalis ATCC 49957</name>
    <dbReference type="NCBI Taxonomy" id="525371"/>
    <lineage>
        <taxon>Bacteria</taxon>
        <taxon>Pseudomonadati</taxon>
        <taxon>Pseudomonadota</taxon>
        <taxon>Alphaproteobacteria</taxon>
        <taxon>Acetobacterales</taxon>
        <taxon>Roseomonadaceae</taxon>
        <taxon>Roseomonas</taxon>
    </lineage>
</organism>
<keyword evidence="3" id="KW-1185">Reference proteome</keyword>
<dbReference type="EC" id="4.1.3.36" evidence="2"/>